<dbReference type="EMBL" id="BMAT01002766">
    <property type="protein sequence ID" value="GFS13411.1"/>
    <property type="molecule type" value="Genomic_DNA"/>
</dbReference>
<keyword evidence="1" id="KW-0812">Transmembrane</keyword>
<dbReference type="AlphaFoldDB" id="A0AAV4ITA0"/>
<feature type="signal peptide" evidence="2">
    <location>
        <begin position="1"/>
        <end position="24"/>
    </location>
</feature>
<reference evidence="3 4" key="1">
    <citation type="journal article" date="2021" name="Elife">
        <title>Chloroplast acquisition without the gene transfer in kleptoplastic sea slugs, Plakobranchus ocellatus.</title>
        <authorList>
            <person name="Maeda T."/>
            <person name="Takahashi S."/>
            <person name="Yoshida T."/>
            <person name="Shimamura S."/>
            <person name="Takaki Y."/>
            <person name="Nagai Y."/>
            <person name="Toyoda A."/>
            <person name="Suzuki Y."/>
            <person name="Arimoto A."/>
            <person name="Ishii H."/>
            <person name="Satoh N."/>
            <person name="Nishiyama T."/>
            <person name="Hasebe M."/>
            <person name="Maruyama T."/>
            <person name="Minagawa J."/>
            <person name="Obokata J."/>
            <person name="Shigenobu S."/>
        </authorList>
    </citation>
    <scope>NUCLEOTIDE SEQUENCE [LARGE SCALE GENOMIC DNA]</scope>
</reference>
<keyword evidence="4" id="KW-1185">Reference proteome</keyword>
<evidence type="ECO:0000313" key="4">
    <source>
        <dbReference type="Proteomes" id="UP000762676"/>
    </source>
</evidence>
<dbReference type="Proteomes" id="UP000762676">
    <property type="component" value="Unassembled WGS sequence"/>
</dbReference>
<evidence type="ECO:0008006" key="5">
    <source>
        <dbReference type="Google" id="ProtNLM"/>
    </source>
</evidence>
<gene>
    <name evidence="3" type="ORF">ElyMa_001396500</name>
</gene>
<comment type="caution">
    <text evidence="3">The sequence shown here is derived from an EMBL/GenBank/DDBJ whole genome shotgun (WGS) entry which is preliminary data.</text>
</comment>
<evidence type="ECO:0000313" key="3">
    <source>
        <dbReference type="EMBL" id="GFS13411.1"/>
    </source>
</evidence>
<feature type="transmembrane region" description="Helical" evidence="1">
    <location>
        <begin position="169"/>
        <end position="190"/>
    </location>
</feature>
<keyword evidence="1" id="KW-0472">Membrane</keyword>
<protein>
    <recommendedName>
        <fullName evidence="5">Intimal thickness related receptor IRP domain-containing protein</fullName>
    </recommendedName>
</protein>
<name>A0AAV4ITA0_9GAST</name>
<keyword evidence="1" id="KW-1133">Transmembrane helix</keyword>
<evidence type="ECO:0000256" key="2">
    <source>
        <dbReference type="SAM" id="SignalP"/>
    </source>
</evidence>
<sequence length="224" mass="25066">MSSKLLSALFLLLFAHCGMHLLAADEDIKFMKFVASFTCSKNFLLSKKDYFIIQFEIAKENESHPLDSNGGPNFYYTRNGSHVFACSGFDNVTGNCTDRAGIPDACSCQMQSAGVYRLSFNKTTDILDSKEYVYLSWADAWLNSSTGPNLTYQFPEVRASGGGFSHLEMALICALPIAGTIVLGYIALYIEKKRKSGYFDEANHAPSSSFYSLEYTRRRIYWGD</sequence>
<keyword evidence="2" id="KW-0732">Signal</keyword>
<organism evidence="3 4">
    <name type="scientific">Elysia marginata</name>
    <dbReference type="NCBI Taxonomy" id="1093978"/>
    <lineage>
        <taxon>Eukaryota</taxon>
        <taxon>Metazoa</taxon>
        <taxon>Spiralia</taxon>
        <taxon>Lophotrochozoa</taxon>
        <taxon>Mollusca</taxon>
        <taxon>Gastropoda</taxon>
        <taxon>Heterobranchia</taxon>
        <taxon>Euthyneura</taxon>
        <taxon>Panpulmonata</taxon>
        <taxon>Sacoglossa</taxon>
        <taxon>Placobranchoidea</taxon>
        <taxon>Plakobranchidae</taxon>
        <taxon>Elysia</taxon>
    </lineage>
</organism>
<evidence type="ECO:0000256" key="1">
    <source>
        <dbReference type="SAM" id="Phobius"/>
    </source>
</evidence>
<accession>A0AAV4ITA0</accession>
<feature type="chain" id="PRO_5043517501" description="Intimal thickness related receptor IRP domain-containing protein" evidence="2">
    <location>
        <begin position="25"/>
        <end position="224"/>
    </location>
</feature>
<proteinExistence type="predicted"/>